<evidence type="ECO:0000256" key="8">
    <source>
        <dbReference type="ARBA" id="ARBA00022942"/>
    </source>
</evidence>
<keyword evidence="5" id="KW-0963">Cytoplasm</keyword>
<sequence length="338" mass="36054">MSSNILDPSVLTSTLPKLLPPSKKQLDSPQDAVAALAHTILFVLGFRLVAVDDNAPARDIPDGVLPEEWTSHGPSHYTLRYRHEQSSLQFIIKVSKLGSRTLVNAIAAETDKAASLDIATNDFTSPSFFPHDLSASDAQPLVHGFISSNRITDFVSQFQLAIIQKLIPGLRKDGYTESGSTSQNNQQPPRPQVDPQPSRPHPIPPPFAPERGDPWAAIPPRNPLEIGRRDLDPFPSNPFAPTPLFGGPSGGDGMFVGPNHPIFGPRNPGSSGMRGPWGGDGFLPPMGAPPGARFDPVGPGLGPHPGGAFPGRRLPGGGNMNDPDNDDLLPPGARDMFM</sequence>
<evidence type="ECO:0000256" key="1">
    <source>
        <dbReference type="ARBA" id="ARBA00004240"/>
    </source>
</evidence>
<dbReference type="GO" id="GO:0000502">
    <property type="term" value="C:proteasome complex"/>
    <property type="evidence" value="ECO:0007669"/>
    <property type="project" value="UniProtKB-KW"/>
</dbReference>
<evidence type="ECO:0000256" key="10">
    <source>
        <dbReference type="ARBA" id="ARBA00024805"/>
    </source>
</evidence>
<evidence type="ECO:0000256" key="2">
    <source>
        <dbReference type="ARBA" id="ARBA00004496"/>
    </source>
</evidence>
<evidence type="ECO:0000259" key="13">
    <source>
        <dbReference type="Pfam" id="PF11566"/>
    </source>
</evidence>
<evidence type="ECO:0000313" key="14">
    <source>
        <dbReference type="EMBL" id="KAK7695504.1"/>
    </source>
</evidence>
<dbReference type="Pfam" id="PF08577">
    <property type="entry name" value="PI31_Prot_C"/>
    <property type="match status" value="1"/>
</dbReference>
<proteinExistence type="inferred from homology"/>
<dbReference type="AlphaFoldDB" id="A0AAW0GU60"/>
<comment type="subcellular location">
    <subcellularLocation>
        <location evidence="2">Cytoplasm</location>
    </subcellularLocation>
    <subcellularLocation>
        <location evidence="1">Endoplasmic reticulum</location>
    </subcellularLocation>
</comment>
<evidence type="ECO:0000313" key="15">
    <source>
        <dbReference type="Proteomes" id="UP001385951"/>
    </source>
</evidence>
<dbReference type="Pfam" id="PF11566">
    <property type="entry name" value="PI31_Prot_N"/>
    <property type="match status" value="1"/>
</dbReference>
<dbReference type="InterPro" id="IPR013886">
    <property type="entry name" value="PI31_Prot_C"/>
</dbReference>
<evidence type="ECO:0000256" key="5">
    <source>
        <dbReference type="ARBA" id="ARBA00022490"/>
    </source>
</evidence>
<evidence type="ECO:0000256" key="9">
    <source>
        <dbReference type="ARBA" id="ARBA00022990"/>
    </source>
</evidence>
<feature type="compositionally biased region" description="Gly residues" evidence="11">
    <location>
        <begin position="299"/>
        <end position="319"/>
    </location>
</feature>
<dbReference type="EMBL" id="JASBNA010000001">
    <property type="protein sequence ID" value="KAK7695504.1"/>
    <property type="molecule type" value="Genomic_DNA"/>
</dbReference>
<keyword evidence="6" id="KW-0597">Phosphoprotein</keyword>
<dbReference type="PANTHER" id="PTHR13266:SF1">
    <property type="entry name" value="PROTEASOME INHIBITOR PI31 SUBUNIT"/>
    <property type="match status" value="1"/>
</dbReference>
<evidence type="ECO:0000256" key="11">
    <source>
        <dbReference type="SAM" id="MobiDB-lite"/>
    </source>
</evidence>
<comment type="caution">
    <text evidence="14">The sequence shown here is derived from an EMBL/GenBank/DDBJ whole genome shotgun (WGS) entry which is preliminary data.</text>
</comment>
<organism evidence="14 15">
    <name type="scientific">Cerrena zonata</name>
    <dbReference type="NCBI Taxonomy" id="2478898"/>
    <lineage>
        <taxon>Eukaryota</taxon>
        <taxon>Fungi</taxon>
        <taxon>Dikarya</taxon>
        <taxon>Basidiomycota</taxon>
        <taxon>Agaricomycotina</taxon>
        <taxon>Agaricomycetes</taxon>
        <taxon>Polyporales</taxon>
        <taxon>Cerrenaceae</taxon>
        <taxon>Cerrena</taxon>
    </lineage>
</organism>
<feature type="region of interest" description="Disordered" evidence="11">
    <location>
        <begin position="173"/>
        <end position="242"/>
    </location>
</feature>
<keyword evidence="9" id="KW-0007">Acetylation</keyword>
<keyword evidence="7" id="KW-0256">Endoplasmic reticulum</keyword>
<evidence type="ECO:0000256" key="3">
    <source>
        <dbReference type="ARBA" id="ARBA00006405"/>
    </source>
</evidence>
<feature type="domain" description="PI31 proteasome regulator N-terminal" evidence="13">
    <location>
        <begin position="23"/>
        <end position="173"/>
    </location>
</feature>
<dbReference type="Gene3D" id="3.40.1000.30">
    <property type="match status" value="1"/>
</dbReference>
<gene>
    <name evidence="14" type="ORF">QCA50_000140</name>
</gene>
<comment type="similarity">
    <text evidence="3">Belongs to the proteasome inhibitor PI31 family.</text>
</comment>
<dbReference type="GO" id="GO:0043161">
    <property type="term" value="P:proteasome-mediated ubiquitin-dependent protein catabolic process"/>
    <property type="evidence" value="ECO:0007669"/>
    <property type="project" value="InterPro"/>
</dbReference>
<feature type="region of interest" description="Disordered" evidence="11">
    <location>
        <begin position="290"/>
        <end position="338"/>
    </location>
</feature>
<dbReference type="Proteomes" id="UP001385951">
    <property type="component" value="Unassembled WGS sequence"/>
</dbReference>
<dbReference type="InterPro" id="IPR045128">
    <property type="entry name" value="PI31-like"/>
</dbReference>
<evidence type="ECO:0000256" key="6">
    <source>
        <dbReference type="ARBA" id="ARBA00022553"/>
    </source>
</evidence>
<dbReference type="GO" id="GO:0004866">
    <property type="term" value="F:endopeptidase inhibitor activity"/>
    <property type="evidence" value="ECO:0007669"/>
    <property type="project" value="InterPro"/>
</dbReference>
<dbReference type="GO" id="GO:0005783">
    <property type="term" value="C:endoplasmic reticulum"/>
    <property type="evidence" value="ECO:0007669"/>
    <property type="project" value="UniProtKB-SubCell"/>
</dbReference>
<accession>A0AAW0GU60</accession>
<keyword evidence="4" id="KW-0488">Methylation</keyword>
<evidence type="ECO:0000256" key="4">
    <source>
        <dbReference type="ARBA" id="ARBA00022481"/>
    </source>
</evidence>
<keyword evidence="8" id="KW-0647">Proteasome</keyword>
<reference evidence="14 15" key="1">
    <citation type="submission" date="2022-09" db="EMBL/GenBank/DDBJ databases">
        <authorList>
            <person name="Palmer J.M."/>
        </authorList>
    </citation>
    <scope>NUCLEOTIDE SEQUENCE [LARGE SCALE GENOMIC DNA]</scope>
    <source>
        <strain evidence="14 15">DSM 7382</strain>
    </source>
</reference>
<feature type="domain" description="PI31 proteasome regulator C-terminal" evidence="12">
    <location>
        <begin position="226"/>
        <end position="299"/>
    </location>
</feature>
<feature type="compositionally biased region" description="Pro residues" evidence="11">
    <location>
        <begin position="188"/>
        <end position="208"/>
    </location>
</feature>
<dbReference type="InterPro" id="IPR021625">
    <property type="entry name" value="PI31_Prot_N"/>
</dbReference>
<protein>
    <recommendedName>
        <fullName evidence="16">Proteasome inhibitor PI31 subunit</fullName>
    </recommendedName>
</protein>
<dbReference type="PANTHER" id="PTHR13266">
    <property type="entry name" value="PROTEASOME INHIBITOR"/>
    <property type="match status" value="1"/>
</dbReference>
<evidence type="ECO:0008006" key="16">
    <source>
        <dbReference type="Google" id="ProtNLM"/>
    </source>
</evidence>
<name>A0AAW0GU60_9APHY</name>
<evidence type="ECO:0000256" key="7">
    <source>
        <dbReference type="ARBA" id="ARBA00022824"/>
    </source>
</evidence>
<comment type="function">
    <text evidence="10">Plays an important role in control of proteasome function. Inhibits the hydrolysis of protein and peptide substrates by the 20S proteasome. Also inhibits the activation of the proteasome by the proteasome regulatory proteins PA700 and PA28.</text>
</comment>
<keyword evidence="15" id="KW-1185">Reference proteome</keyword>
<dbReference type="GO" id="GO:0070628">
    <property type="term" value="F:proteasome binding"/>
    <property type="evidence" value="ECO:0007669"/>
    <property type="project" value="InterPro"/>
</dbReference>
<evidence type="ECO:0000259" key="12">
    <source>
        <dbReference type="Pfam" id="PF08577"/>
    </source>
</evidence>